<protein>
    <submittedName>
        <fullName evidence="2">Uncharacterized protein</fullName>
    </submittedName>
</protein>
<proteinExistence type="predicted"/>
<accession>A0A8X8ZFT9</accession>
<gene>
    <name evidence="2" type="ORF">SASPL_135479</name>
</gene>
<keyword evidence="3" id="KW-1185">Reference proteome</keyword>
<dbReference type="Proteomes" id="UP000298416">
    <property type="component" value="Unassembled WGS sequence"/>
</dbReference>
<evidence type="ECO:0000313" key="3">
    <source>
        <dbReference type="Proteomes" id="UP000298416"/>
    </source>
</evidence>
<dbReference type="EMBL" id="PNBA02000013">
    <property type="protein sequence ID" value="KAG6403262.1"/>
    <property type="molecule type" value="Genomic_DNA"/>
</dbReference>
<comment type="caution">
    <text evidence="2">The sequence shown here is derived from an EMBL/GenBank/DDBJ whole genome shotgun (WGS) entry which is preliminary data.</text>
</comment>
<name>A0A8X8ZFT9_SALSN</name>
<dbReference type="AlphaFoldDB" id="A0A8X8ZFT9"/>
<reference evidence="2" key="1">
    <citation type="submission" date="2018-01" db="EMBL/GenBank/DDBJ databases">
        <authorList>
            <person name="Mao J.F."/>
        </authorList>
    </citation>
    <scope>NUCLEOTIDE SEQUENCE</scope>
    <source>
        <strain evidence="2">Huo1</strain>
        <tissue evidence="2">Leaf</tissue>
    </source>
</reference>
<evidence type="ECO:0000313" key="2">
    <source>
        <dbReference type="EMBL" id="KAG6403262.1"/>
    </source>
</evidence>
<organism evidence="2">
    <name type="scientific">Salvia splendens</name>
    <name type="common">Scarlet sage</name>
    <dbReference type="NCBI Taxonomy" id="180675"/>
    <lineage>
        <taxon>Eukaryota</taxon>
        <taxon>Viridiplantae</taxon>
        <taxon>Streptophyta</taxon>
        <taxon>Embryophyta</taxon>
        <taxon>Tracheophyta</taxon>
        <taxon>Spermatophyta</taxon>
        <taxon>Magnoliopsida</taxon>
        <taxon>eudicotyledons</taxon>
        <taxon>Gunneridae</taxon>
        <taxon>Pentapetalae</taxon>
        <taxon>asterids</taxon>
        <taxon>lamiids</taxon>
        <taxon>Lamiales</taxon>
        <taxon>Lamiaceae</taxon>
        <taxon>Nepetoideae</taxon>
        <taxon>Mentheae</taxon>
        <taxon>Salviinae</taxon>
        <taxon>Salvia</taxon>
        <taxon>Salvia subgen. Calosphace</taxon>
        <taxon>core Calosphace</taxon>
    </lineage>
</organism>
<sequence>MSSENAAAGSSGGSAWPGAYSRRISTRRVFGASNVSKLLHHIPSHHLLRGSVPPPRPHLRLRRPHLRSPTTGGESAARTLLPISPPGGAGASDTTAAAAAAIDGSGVAVDTGPATDPGGVRLLGNVRGYGGASLALERVSAAANRSAAPVLQRGRWRWRRRRRRSSGAGA</sequence>
<evidence type="ECO:0000256" key="1">
    <source>
        <dbReference type="SAM" id="MobiDB-lite"/>
    </source>
</evidence>
<feature type="compositionally biased region" description="Basic residues" evidence="1">
    <location>
        <begin position="57"/>
        <end position="66"/>
    </location>
</feature>
<feature type="region of interest" description="Disordered" evidence="1">
    <location>
        <begin position="46"/>
        <end position="95"/>
    </location>
</feature>
<reference evidence="2" key="2">
    <citation type="submission" date="2020-08" db="EMBL/GenBank/DDBJ databases">
        <title>Plant Genome Project.</title>
        <authorList>
            <person name="Zhang R.-G."/>
        </authorList>
    </citation>
    <scope>NUCLEOTIDE SEQUENCE</scope>
    <source>
        <strain evidence="2">Huo1</strain>
        <tissue evidence="2">Leaf</tissue>
    </source>
</reference>